<dbReference type="EMBL" id="KV784359">
    <property type="protein sequence ID" value="OEU15082.1"/>
    <property type="molecule type" value="Genomic_DNA"/>
</dbReference>
<dbReference type="AlphaFoldDB" id="A0A1E7FA73"/>
<organism evidence="1 2">
    <name type="scientific">Fragilariopsis cylindrus CCMP1102</name>
    <dbReference type="NCBI Taxonomy" id="635003"/>
    <lineage>
        <taxon>Eukaryota</taxon>
        <taxon>Sar</taxon>
        <taxon>Stramenopiles</taxon>
        <taxon>Ochrophyta</taxon>
        <taxon>Bacillariophyta</taxon>
        <taxon>Bacillariophyceae</taxon>
        <taxon>Bacillariophycidae</taxon>
        <taxon>Bacillariales</taxon>
        <taxon>Bacillariaceae</taxon>
        <taxon>Fragilariopsis</taxon>
    </lineage>
</organism>
<reference evidence="1 2" key="1">
    <citation type="submission" date="2016-09" db="EMBL/GenBank/DDBJ databases">
        <title>Extensive genetic diversity and differential bi-allelic expression allows diatom success in the polar Southern Ocean.</title>
        <authorList>
            <consortium name="DOE Joint Genome Institute"/>
            <person name="Mock T."/>
            <person name="Otillar R.P."/>
            <person name="Strauss J."/>
            <person name="Dupont C."/>
            <person name="Frickenhaus S."/>
            <person name="Maumus F."/>
            <person name="Mcmullan M."/>
            <person name="Sanges R."/>
            <person name="Schmutz J."/>
            <person name="Toseland A."/>
            <person name="Valas R."/>
            <person name="Veluchamy A."/>
            <person name="Ward B.J."/>
            <person name="Allen A."/>
            <person name="Barry K."/>
            <person name="Falciatore A."/>
            <person name="Ferrante M."/>
            <person name="Fortunato A.E."/>
            <person name="Gloeckner G."/>
            <person name="Gruber A."/>
            <person name="Hipkin R."/>
            <person name="Janech M."/>
            <person name="Kroth P."/>
            <person name="Leese F."/>
            <person name="Lindquist E."/>
            <person name="Lyon B.R."/>
            <person name="Martin J."/>
            <person name="Mayer C."/>
            <person name="Parker M."/>
            <person name="Quesneville H."/>
            <person name="Raymond J."/>
            <person name="Uhlig C."/>
            <person name="Valentin K.U."/>
            <person name="Worden A.Z."/>
            <person name="Armbrust E.V."/>
            <person name="Bowler C."/>
            <person name="Green B."/>
            <person name="Moulton V."/>
            <person name="Van Oosterhout C."/>
            <person name="Grigoriev I."/>
        </authorList>
    </citation>
    <scope>NUCLEOTIDE SEQUENCE [LARGE SCALE GENOMIC DNA]</scope>
    <source>
        <strain evidence="1 2">CCMP1102</strain>
    </source>
</reference>
<accession>A0A1E7FA73</accession>
<name>A0A1E7FA73_9STRA</name>
<dbReference type="InterPro" id="IPR019587">
    <property type="entry name" value="Polyketide_cyclase/dehydratase"/>
</dbReference>
<dbReference type="OrthoDB" id="38515at2759"/>
<protein>
    <recommendedName>
        <fullName evidence="3">Coenzyme Q-binding protein COQ10 START domain-containing protein</fullName>
    </recommendedName>
</protein>
<keyword evidence="2" id="KW-1185">Reference proteome</keyword>
<gene>
    <name evidence="1" type="ORF">FRACYDRAFT_163832</name>
</gene>
<dbReference type="Proteomes" id="UP000095751">
    <property type="component" value="Unassembled WGS sequence"/>
</dbReference>
<feature type="non-terminal residue" evidence="1">
    <location>
        <position position="134"/>
    </location>
</feature>
<dbReference type="PANTHER" id="PTHR33824:SF7">
    <property type="entry name" value="POLYKETIDE CYCLASE_DEHYDRASE AND LIPID TRANSPORT SUPERFAMILY PROTEIN"/>
    <property type="match status" value="1"/>
</dbReference>
<dbReference type="InParanoid" id="A0A1E7FA73"/>
<dbReference type="PANTHER" id="PTHR33824">
    <property type="entry name" value="POLYKETIDE CYCLASE/DEHYDRASE AND LIPID TRANSPORT SUPERFAMILY PROTEIN"/>
    <property type="match status" value="1"/>
</dbReference>
<dbReference type="Pfam" id="PF10604">
    <property type="entry name" value="Polyketide_cyc2"/>
    <property type="match status" value="1"/>
</dbReference>
<dbReference type="InterPro" id="IPR023393">
    <property type="entry name" value="START-like_dom_sf"/>
</dbReference>
<dbReference type="InterPro" id="IPR047137">
    <property type="entry name" value="ORF3"/>
</dbReference>
<evidence type="ECO:0000313" key="1">
    <source>
        <dbReference type="EMBL" id="OEU15082.1"/>
    </source>
</evidence>
<dbReference type="Gene3D" id="3.30.530.20">
    <property type="match status" value="1"/>
</dbReference>
<sequence>DIACARFTDLPQQPRWSPWLASVAYTDNGKETEWTLRVRGVNFRWRAESELVDSPYKGIRWESTSGVKNKGIVEFVPTPGDKNSNGSCSMKVRMAFVAPRLLSSLFRGTVVEDFLRNKIMKWSLEMFRDVVKGD</sequence>
<dbReference type="SUPFAM" id="SSF55961">
    <property type="entry name" value="Bet v1-like"/>
    <property type="match status" value="1"/>
</dbReference>
<proteinExistence type="predicted"/>
<evidence type="ECO:0008006" key="3">
    <source>
        <dbReference type="Google" id="ProtNLM"/>
    </source>
</evidence>
<evidence type="ECO:0000313" key="2">
    <source>
        <dbReference type="Proteomes" id="UP000095751"/>
    </source>
</evidence>
<dbReference type="KEGG" id="fcy:FRACYDRAFT_163832"/>
<feature type="non-terminal residue" evidence="1">
    <location>
        <position position="1"/>
    </location>
</feature>